<evidence type="ECO:0000256" key="1">
    <source>
        <dbReference type="ARBA" id="ARBA00001917"/>
    </source>
</evidence>
<dbReference type="InterPro" id="IPR002563">
    <property type="entry name" value="Flavin_Rdtase-like_dom"/>
</dbReference>
<keyword evidence="6" id="KW-1185">Reference proteome</keyword>
<dbReference type="Gene3D" id="2.30.110.10">
    <property type="entry name" value="Electron Transport, Fmn-binding Protein, Chain A"/>
    <property type="match status" value="1"/>
</dbReference>
<evidence type="ECO:0000256" key="2">
    <source>
        <dbReference type="ARBA" id="ARBA00022630"/>
    </source>
</evidence>
<evidence type="ECO:0000256" key="3">
    <source>
        <dbReference type="ARBA" id="ARBA00038054"/>
    </source>
</evidence>
<comment type="cofactor">
    <cofactor evidence="1">
        <name>FMN</name>
        <dbReference type="ChEBI" id="CHEBI:58210"/>
    </cofactor>
</comment>
<dbReference type="EMBL" id="AP017378">
    <property type="protein sequence ID" value="BBD06742.1"/>
    <property type="molecule type" value="Genomic_DNA"/>
</dbReference>
<dbReference type="SUPFAM" id="SSF50475">
    <property type="entry name" value="FMN-binding split barrel"/>
    <property type="match status" value="1"/>
</dbReference>
<gene>
    <name evidence="5" type="ORF">DFE_0016</name>
</gene>
<dbReference type="InterPro" id="IPR052174">
    <property type="entry name" value="Flavoredoxin"/>
</dbReference>
<dbReference type="SMART" id="SM00903">
    <property type="entry name" value="Flavin_Reduct"/>
    <property type="match status" value="1"/>
</dbReference>
<dbReference type="PANTHER" id="PTHR43567">
    <property type="entry name" value="FLAVOREDOXIN-RELATED-RELATED"/>
    <property type="match status" value="1"/>
</dbReference>
<dbReference type="GO" id="GO:0010181">
    <property type="term" value="F:FMN binding"/>
    <property type="evidence" value="ECO:0007669"/>
    <property type="project" value="InterPro"/>
</dbReference>
<evidence type="ECO:0000313" key="6">
    <source>
        <dbReference type="Proteomes" id="UP000269883"/>
    </source>
</evidence>
<dbReference type="InterPro" id="IPR012349">
    <property type="entry name" value="Split_barrel_FMN-bd"/>
</dbReference>
<dbReference type="Pfam" id="PF01613">
    <property type="entry name" value="Flavin_Reduct"/>
    <property type="match status" value="1"/>
</dbReference>
<evidence type="ECO:0000259" key="4">
    <source>
        <dbReference type="SMART" id="SM00903"/>
    </source>
</evidence>
<sequence>MMKSFGSKPLAFPTPTWVIGSYDADGKANVMTAAWGGIVSSEPPCIGVSLRESRHSYESILARGGFTISVPDAAHAREADYFGMASGRDRDKFAVSGLTPAKAEFVDAPYVAEFPMIIECRLIQSVELGIHIQLIGEIADVKVNEDVLNADGKPDMELVAPLIFAPGARTYHTVGKAIGKAFSLGKDLL</sequence>
<comment type="similarity">
    <text evidence="3">Belongs to the flavoredoxin family.</text>
</comment>
<evidence type="ECO:0000313" key="5">
    <source>
        <dbReference type="EMBL" id="BBD06742.1"/>
    </source>
</evidence>
<dbReference type="OrthoDB" id="9794638at2"/>
<dbReference type="Proteomes" id="UP000269883">
    <property type="component" value="Chromosome"/>
</dbReference>
<keyword evidence="2" id="KW-0285">Flavoprotein</keyword>
<dbReference type="AlphaFoldDB" id="A0A2Z6AU37"/>
<dbReference type="RefSeq" id="WP_126375558.1">
    <property type="nucleotide sequence ID" value="NZ_AP017378.1"/>
</dbReference>
<reference evidence="5 6" key="1">
    <citation type="journal article" date="2018" name="Sci. Adv.">
        <title>Multi-heme cytochromes provide a pathway for survival in energy-limited environments.</title>
        <authorList>
            <person name="Deng X."/>
            <person name="Dohmae N."/>
            <person name="Nealson K.H."/>
            <person name="Hashimoto K."/>
            <person name="Okamoto A."/>
        </authorList>
    </citation>
    <scope>NUCLEOTIDE SEQUENCE [LARGE SCALE GENOMIC DNA]</scope>
    <source>
        <strain evidence="5 6">IS5</strain>
    </source>
</reference>
<organism evidence="5 6">
    <name type="scientific">Desulfovibrio ferrophilus</name>
    <dbReference type="NCBI Taxonomy" id="241368"/>
    <lineage>
        <taxon>Bacteria</taxon>
        <taxon>Pseudomonadati</taxon>
        <taxon>Thermodesulfobacteriota</taxon>
        <taxon>Desulfovibrionia</taxon>
        <taxon>Desulfovibrionales</taxon>
        <taxon>Desulfovibrionaceae</taxon>
        <taxon>Desulfovibrio</taxon>
    </lineage>
</organism>
<accession>A0A2Z6AU37</accession>
<proteinExistence type="inferred from homology"/>
<dbReference type="KEGG" id="dfl:DFE_0016"/>
<dbReference type="PANTHER" id="PTHR43567:SF1">
    <property type="entry name" value="FLAVOREDOXIN"/>
    <property type="match status" value="1"/>
</dbReference>
<protein>
    <submittedName>
        <fullName evidence="5">Flavin reductase domain-containing protein</fullName>
    </submittedName>
</protein>
<name>A0A2Z6AU37_9BACT</name>
<dbReference type="GO" id="GO:0016646">
    <property type="term" value="F:oxidoreductase activity, acting on the CH-NH group of donors, NAD or NADP as acceptor"/>
    <property type="evidence" value="ECO:0007669"/>
    <property type="project" value="UniProtKB-ARBA"/>
</dbReference>
<feature type="domain" description="Flavin reductase like" evidence="4">
    <location>
        <begin position="10"/>
        <end position="157"/>
    </location>
</feature>